<evidence type="ECO:0000256" key="1">
    <source>
        <dbReference type="ARBA" id="ARBA00001947"/>
    </source>
</evidence>
<dbReference type="Proteomes" id="UP000274822">
    <property type="component" value="Unassembled WGS sequence"/>
</dbReference>
<dbReference type="GO" id="GO:0005737">
    <property type="term" value="C:cytoplasm"/>
    <property type="evidence" value="ECO:0007669"/>
    <property type="project" value="TreeGrafter"/>
</dbReference>
<dbReference type="GO" id="GO:0006423">
    <property type="term" value="P:cysteinyl-tRNA aminoacylation"/>
    <property type="evidence" value="ECO:0007669"/>
    <property type="project" value="InterPro"/>
</dbReference>
<dbReference type="PANTHER" id="PTHR10890">
    <property type="entry name" value="CYSTEINYL-TRNA SYNTHETASE"/>
    <property type="match status" value="1"/>
</dbReference>
<reference evidence="12 13" key="1">
    <citation type="journal article" date="2018" name="New Phytol.">
        <title>Phylogenomics of Endogonaceae and evolution of mycorrhizas within Mucoromycota.</title>
        <authorList>
            <person name="Chang Y."/>
            <person name="Desiro A."/>
            <person name="Na H."/>
            <person name="Sandor L."/>
            <person name="Lipzen A."/>
            <person name="Clum A."/>
            <person name="Barry K."/>
            <person name="Grigoriev I.V."/>
            <person name="Martin F.M."/>
            <person name="Stajich J.E."/>
            <person name="Smith M.E."/>
            <person name="Bonito G."/>
            <person name="Spatafora J.W."/>
        </authorList>
    </citation>
    <scope>NUCLEOTIDE SEQUENCE [LARGE SCALE GENOMIC DNA]</scope>
    <source>
        <strain evidence="12 13">AD002</strain>
    </source>
</reference>
<dbReference type="Pfam" id="PF01406">
    <property type="entry name" value="tRNA-synt_1e"/>
    <property type="match status" value="1"/>
</dbReference>
<dbReference type="FunFam" id="3.40.50.620:FF:000027">
    <property type="entry name" value="Cysteine--tRNA ligase, cytoplasmic"/>
    <property type="match status" value="1"/>
</dbReference>
<dbReference type="InterPro" id="IPR032678">
    <property type="entry name" value="tRNA-synt_1_cat_dom"/>
</dbReference>
<evidence type="ECO:0000256" key="3">
    <source>
        <dbReference type="ARBA" id="ARBA00022598"/>
    </source>
</evidence>
<sequence length="840" mass="95290">MLLVISCLNRQATLHSRPSYFRHFLARTSTPHPIKNMATNATQKIQQPPWHKPVPSDLSVLKLQNSLTKTKTEFIPKDGRRVTWYNCGPTVYDASHIGHARNYLTMDILRRVLEEYFKYDVLFVQNITDIDDKIIVRARQAYIYTQYKDSVLALSPALISEVRQAWRFYAESKLAKINGAVAEAIADWKQFESNLTPEELTKAVKVEEKFKMHVAALKSSHNALVLADKEIAAGDNSKESADRLIEASKDVLATWLDKQRGAEVNDPRIFRDLPAFWEADFFGDMESLNWRPVLGSLQYLPIFSTVSLLILASQIRPPDIQTRVSEYVPEIITYVQKIVDNGYAYVADGSVYFDTARYDAHDEHHYAKLEPWSRGNIELIEDGEGSLGAKLQGKWNANDFALWKKSKPGEPKWGSPWGDGRPGWHIECSVMASQVLGNNMDIHSGGVDLAFPHHDNELAQAEAYFDCAQWVNYFLHAGHLHVEGQKMSKSLKNFISIKEALKKYSPRQLRLFFLMHQWDAKIDFGESSMHETISLEATINNFFVNIKALGHELRGSGSRCNDELQDGGLMHRYREAEKDLIELLSQKQRAVHVALCDSINTPAVLTEIMELITKTNIYLSAKSMRGVNLHVVEKVAKWITGIIKVFGLSDGGPEIGFSAHGQSGTNIEEAVMPYLRTLSAFRDNVRDMAREQKPHTDFLKLSDKLRDVDLVDLGVSLDDQEGANGNGKALVKLVPREDLIKVREAKQAREAEKAAKKAAMLAEQEAKRVEKLERGRVAPEQMFLLQTAEFSKFDEQGIPTHDCDGAEIAKSRRKKLQKEWEVQKKIHMEYLDWQRSNGVA</sequence>
<comment type="caution">
    <text evidence="12">The sequence shown here is derived from an EMBL/GenBank/DDBJ whole genome shotgun (WGS) entry which is preliminary data.</text>
</comment>
<protein>
    <recommendedName>
        <fullName evidence="2">cysteine--tRNA ligase</fullName>
        <ecNumber evidence="2">6.1.1.16</ecNumber>
    </recommendedName>
    <alternativeName>
        <fullName evidence="10">Cysteinyl-tRNA synthetase</fullName>
    </alternativeName>
</protein>
<dbReference type="HAMAP" id="MF_00041">
    <property type="entry name" value="Cys_tRNA_synth"/>
    <property type="match status" value="1"/>
</dbReference>
<comment type="cofactor">
    <cofactor evidence="1">
        <name>Zn(2+)</name>
        <dbReference type="ChEBI" id="CHEBI:29105"/>
    </cofactor>
</comment>
<proteinExistence type="inferred from homology"/>
<organism evidence="12 13">
    <name type="scientific">Jimgerdemannia flammicorona</name>
    <dbReference type="NCBI Taxonomy" id="994334"/>
    <lineage>
        <taxon>Eukaryota</taxon>
        <taxon>Fungi</taxon>
        <taxon>Fungi incertae sedis</taxon>
        <taxon>Mucoromycota</taxon>
        <taxon>Mucoromycotina</taxon>
        <taxon>Endogonomycetes</taxon>
        <taxon>Endogonales</taxon>
        <taxon>Endogonaceae</taxon>
        <taxon>Jimgerdemannia</taxon>
    </lineage>
</organism>
<dbReference type="InterPro" id="IPR024909">
    <property type="entry name" value="Cys-tRNA/MSH_ligase"/>
</dbReference>
<evidence type="ECO:0000256" key="7">
    <source>
        <dbReference type="ARBA" id="ARBA00022840"/>
    </source>
</evidence>
<dbReference type="GO" id="GO:0046872">
    <property type="term" value="F:metal ion binding"/>
    <property type="evidence" value="ECO:0007669"/>
    <property type="project" value="UniProtKB-KW"/>
</dbReference>
<keyword evidence="5" id="KW-0547">Nucleotide-binding</keyword>
<keyword evidence="13" id="KW-1185">Reference proteome</keyword>
<dbReference type="GO" id="GO:0005524">
    <property type="term" value="F:ATP binding"/>
    <property type="evidence" value="ECO:0007669"/>
    <property type="project" value="UniProtKB-KW"/>
</dbReference>
<dbReference type="NCBIfam" id="TIGR00435">
    <property type="entry name" value="cysS"/>
    <property type="match status" value="1"/>
</dbReference>
<dbReference type="CDD" id="cd00672">
    <property type="entry name" value="CysRS_core"/>
    <property type="match status" value="1"/>
</dbReference>
<evidence type="ECO:0000256" key="8">
    <source>
        <dbReference type="ARBA" id="ARBA00022917"/>
    </source>
</evidence>
<evidence type="ECO:0000256" key="6">
    <source>
        <dbReference type="ARBA" id="ARBA00022833"/>
    </source>
</evidence>
<keyword evidence="8" id="KW-0648">Protein biosynthesis</keyword>
<evidence type="ECO:0000313" key="13">
    <source>
        <dbReference type="Proteomes" id="UP000274822"/>
    </source>
</evidence>
<name>A0A433QVX1_9FUNG</name>
<feature type="domain" description="tRNA synthetases class I catalytic" evidence="11">
    <location>
        <begin position="76"/>
        <end position="532"/>
    </location>
</feature>
<dbReference type="PANTHER" id="PTHR10890:SF3">
    <property type="entry name" value="CYSTEINE--TRNA LIGASE, CYTOPLASMIC"/>
    <property type="match status" value="1"/>
</dbReference>
<dbReference type="InterPro" id="IPR009080">
    <property type="entry name" value="tRNAsynth_Ia_anticodon-bd"/>
</dbReference>
<evidence type="ECO:0000256" key="2">
    <source>
        <dbReference type="ARBA" id="ARBA00012832"/>
    </source>
</evidence>
<evidence type="ECO:0000256" key="5">
    <source>
        <dbReference type="ARBA" id="ARBA00022741"/>
    </source>
</evidence>
<keyword evidence="3" id="KW-0436">Ligase</keyword>
<dbReference type="Gene3D" id="1.20.120.1910">
    <property type="entry name" value="Cysteine-tRNA ligase, C-terminal anti-codon recognition domain"/>
    <property type="match status" value="1"/>
</dbReference>
<evidence type="ECO:0000256" key="4">
    <source>
        <dbReference type="ARBA" id="ARBA00022723"/>
    </source>
</evidence>
<dbReference type="InterPro" id="IPR015803">
    <property type="entry name" value="Cys-tRNA-ligase"/>
</dbReference>
<dbReference type="SUPFAM" id="SSF47323">
    <property type="entry name" value="Anticodon-binding domain of a subclass of class I aminoacyl-tRNA synthetases"/>
    <property type="match status" value="1"/>
</dbReference>
<dbReference type="GO" id="GO:0004817">
    <property type="term" value="F:cysteine-tRNA ligase activity"/>
    <property type="evidence" value="ECO:0007669"/>
    <property type="project" value="UniProtKB-EC"/>
</dbReference>
<evidence type="ECO:0000256" key="10">
    <source>
        <dbReference type="ARBA" id="ARBA00031499"/>
    </source>
</evidence>
<dbReference type="EMBL" id="RBNJ01000824">
    <property type="protein sequence ID" value="RUS33950.1"/>
    <property type="molecule type" value="Genomic_DNA"/>
</dbReference>
<dbReference type="Gene3D" id="3.40.50.620">
    <property type="entry name" value="HUPs"/>
    <property type="match status" value="1"/>
</dbReference>
<gene>
    <name evidence="12" type="ORF">BC938DRAFT_483129</name>
</gene>
<evidence type="ECO:0000259" key="11">
    <source>
        <dbReference type="Pfam" id="PF01406"/>
    </source>
</evidence>
<evidence type="ECO:0000256" key="9">
    <source>
        <dbReference type="ARBA" id="ARBA00023146"/>
    </source>
</evidence>
<dbReference type="AlphaFoldDB" id="A0A433QVX1"/>
<keyword evidence="7" id="KW-0067">ATP-binding</keyword>
<evidence type="ECO:0000313" key="12">
    <source>
        <dbReference type="EMBL" id="RUS33950.1"/>
    </source>
</evidence>
<dbReference type="InterPro" id="IPR014729">
    <property type="entry name" value="Rossmann-like_a/b/a_fold"/>
</dbReference>
<keyword evidence="4" id="KW-0479">Metal-binding</keyword>
<dbReference type="EC" id="6.1.1.16" evidence="2"/>
<keyword evidence="6" id="KW-0862">Zinc</keyword>
<accession>A0A433QVX1</accession>
<dbReference type="SUPFAM" id="SSF52374">
    <property type="entry name" value="Nucleotidylyl transferase"/>
    <property type="match status" value="1"/>
</dbReference>
<keyword evidence="9 12" id="KW-0030">Aminoacyl-tRNA synthetase</keyword>